<dbReference type="PANTHER" id="PTHR19282">
    <property type="entry name" value="TETRASPANIN"/>
    <property type="match status" value="1"/>
</dbReference>
<dbReference type="InterPro" id="IPR008952">
    <property type="entry name" value="Tetraspanin_EC2_sf"/>
</dbReference>
<gene>
    <name evidence="7" type="ORF">NTJ_04109</name>
</gene>
<dbReference type="PANTHER" id="PTHR19282:SF555">
    <property type="entry name" value="TETRASPANIN-2A"/>
    <property type="match status" value="1"/>
</dbReference>
<dbReference type="PIRSF" id="PIRSF002419">
    <property type="entry name" value="Tetraspanin"/>
    <property type="match status" value="1"/>
</dbReference>
<keyword evidence="4 6" id="KW-1133">Transmembrane helix</keyword>
<dbReference type="InterPro" id="IPR018499">
    <property type="entry name" value="Tetraspanin/Peripherin"/>
</dbReference>
<proteinExistence type="inferred from homology"/>
<dbReference type="SUPFAM" id="SSF48652">
    <property type="entry name" value="Tetraspanin"/>
    <property type="match status" value="1"/>
</dbReference>
<comment type="subcellular location">
    <subcellularLocation>
        <location evidence="1 6">Membrane</location>
        <topology evidence="1 6">Multi-pass membrane protein</topology>
    </subcellularLocation>
</comment>
<evidence type="ECO:0000256" key="3">
    <source>
        <dbReference type="ARBA" id="ARBA00022692"/>
    </source>
</evidence>
<feature type="transmembrane region" description="Helical" evidence="6">
    <location>
        <begin position="96"/>
        <end position="119"/>
    </location>
</feature>
<feature type="transmembrane region" description="Helical" evidence="6">
    <location>
        <begin position="20"/>
        <end position="46"/>
    </location>
</feature>
<dbReference type="InterPro" id="IPR000301">
    <property type="entry name" value="Tetraspanin_animals"/>
</dbReference>
<evidence type="ECO:0000313" key="8">
    <source>
        <dbReference type="Proteomes" id="UP001307889"/>
    </source>
</evidence>
<dbReference type="CDD" id="cd03127">
    <property type="entry name" value="tetraspanin_LEL"/>
    <property type="match status" value="1"/>
</dbReference>
<dbReference type="Gene3D" id="1.10.1450.10">
    <property type="entry name" value="Tetraspanin"/>
    <property type="match status" value="1"/>
</dbReference>
<feature type="transmembrane region" description="Helical" evidence="6">
    <location>
        <begin position="209"/>
        <end position="235"/>
    </location>
</feature>
<accession>A0ABN7AGA1</accession>
<dbReference type="PRINTS" id="PR00259">
    <property type="entry name" value="TMFOUR"/>
</dbReference>
<keyword evidence="5 6" id="KW-0472">Membrane</keyword>
<reference evidence="7 8" key="1">
    <citation type="submission" date="2023-09" db="EMBL/GenBank/DDBJ databases">
        <title>Nesidiocoris tenuis whole genome shotgun sequence.</title>
        <authorList>
            <person name="Shibata T."/>
            <person name="Shimoda M."/>
            <person name="Kobayashi T."/>
            <person name="Uehara T."/>
        </authorList>
    </citation>
    <scope>NUCLEOTIDE SEQUENCE [LARGE SCALE GENOMIC DNA]</scope>
    <source>
        <strain evidence="7 8">Japan</strain>
    </source>
</reference>
<evidence type="ECO:0000313" key="7">
    <source>
        <dbReference type="EMBL" id="BES91301.1"/>
    </source>
</evidence>
<organism evidence="7 8">
    <name type="scientific">Nesidiocoris tenuis</name>
    <dbReference type="NCBI Taxonomy" id="355587"/>
    <lineage>
        <taxon>Eukaryota</taxon>
        <taxon>Metazoa</taxon>
        <taxon>Ecdysozoa</taxon>
        <taxon>Arthropoda</taxon>
        <taxon>Hexapoda</taxon>
        <taxon>Insecta</taxon>
        <taxon>Pterygota</taxon>
        <taxon>Neoptera</taxon>
        <taxon>Paraneoptera</taxon>
        <taxon>Hemiptera</taxon>
        <taxon>Heteroptera</taxon>
        <taxon>Panheteroptera</taxon>
        <taxon>Cimicomorpha</taxon>
        <taxon>Miridae</taxon>
        <taxon>Dicyphina</taxon>
        <taxon>Nesidiocoris</taxon>
    </lineage>
</organism>
<name>A0ABN7AGA1_9HEMI</name>
<keyword evidence="8" id="KW-1185">Reference proteome</keyword>
<protein>
    <recommendedName>
        <fullName evidence="6">Tetraspanin</fullName>
    </recommendedName>
</protein>
<evidence type="ECO:0000256" key="2">
    <source>
        <dbReference type="ARBA" id="ARBA00006840"/>
    </source>
</evidence>
<dbReference type="EMBL" id="AP028910">
    <property type="protein sequence ID" value="BES91301.1"/>
    <property type="molecule type" value="Genomic_DNA"/>
</dbReference>
<evidence type="ECO:0000256" key="4">
    <source>
        <dbReference type="ARBA" id="ARBA00022989"/>
    </source>
</evidence>
<evidence type="ECO:0000256" key="1">
    <source>
        <dbReference type="ARBA" id="ARBA00004141"/>
    </source>
</evidence>
<sequence length="243" mass="27217">MVQEDNTGKLAAKVDNRIRIIRGILLCMNAITWFVAIAVIVICFWLRFDYSVKEWISRLEIESFYIGLYIIIVSSVIIFITGFISCFATISENIILLLANIVVQVLLFIIGMAGACVLMQNSAYKSSIHPVISSVMLKLIELAPNYDAAAYSLSLLQEDIGCCGANGVDDYFNMKRAVPNQCRDSVTGNVYFYGCADELTWFLEQRSSWLIGLVIALCCKKMLNAVLTAILIQLVQKYNKYSV</sequence>
<keyword evidence="3 6" id="KW-0812">Transmembrane</keyword>
<feature type="transmembrane region" description="Helical" evidence="6">
    <location>
        <begin position="66"/>
        <end position="90"/>
    </location>
</feature>
<dbReference type="Pfam" id="PF00335">
    <property type="entry name" value="Tetraspanin"/>
    <property type="match status" value="1"/>
</dbReference>
<dbReference type="Proteomes" id="UP001307889">
    <property type="component" value="Chromosome 2"/>
</dbReference>
<evidence type="ECO:0000256" key="6">
    <source>
        <dbReference type="RuleBase" id="RU361218"/>
    </source>
</evidence>
<evidence type="ECO:0000256" key="5">
    <source>
        <dbReference type="ARBA" id="ARBA00023136"/>
    </source>
</evidence>
<comment type="similarity">
    <text evidence="2 6">Belongs to the tetraspanin (TM4SF) family.</text>
</comment>